<evidence type="ECO:0000313" key="2">
    <source>
        <dbReference type="Proteomes" id="UP001055439"/>
    </source>
</evidence>
<gene>
    <name evidence="1" type="ORF">MUK42_12328</name>
</gene>
<dbReference type="OrthoDB" id="10464065at2759"/>
<protein>
    <submittedName>
        <fullName evidence="1">Uncharacterized protein</fullName>
    </submittedName>
</protein>
<proteinExistence type="predicted"/>
<name>A0A9E7FL40_9LILI</name>
<evidence type="ECO:0000313" key="1">
    <source>
        <dbReference type="EMBL" id="URD96087.1"/>
    </source>
</evidence>
<accession>A0A9E7FL40</accession>
<keyword evidence="2" id="KW-1185">Reference proteome</keyword>
<dbReference type="Proteomes" id="UP001055439">
    <property type="component" value="Chromosome 4"/>
</dbReference>
<reference evidence="1" key="1">
    <citation type="submission" date="2022-05" db="EMBL/GenBank/DDBJ databases">
        <title>The Musa troglodytarum L. genome provides insights into the mechanism of non-climacteric behaviour and enrichment of carotenoids.</title>
        <authorList>
            <person name="Wang J."/>
        </authorList>
    </citation>
    <scope>NUCLEOTIDE SEQUENCE</scope>
    <source>
        <tissue evidence="1">Leaf</tissue>
    </source>
</reference>
<dbReference type="EMBL" id="CP097506">
    <property type="protein sequence ID" value="URD96087.1"/>
    <property type="molecule type" value="Genomic_DNA"/>
</dbReference>
<organism evidence="1 2">
    <name type="scientific">Musa troglodytarum</name>
    <name type="common">fe'i banana</name>
    <dbReference type="NCBI Taxonomy" id="320322"/>
    <lineage>
        <taxon>Eukaryota</taxon>
        <taxon>Viridiplantae</taxon>
        <taxon>Streptophyta</taxon>
        <taxon>Embryophyta</taxon>
        <taxon>Tracheophyta</taxon>
        <taxon>Spermatophyta</taxon>
        <taxon>Magnoliopsida</taxon>
        <taxon>Liliopsida</taxon>
        <taxon>Zingiberales</taxon>
        <taxon>Musaceae</taxon>
        <taxon>Musa</taxon>
    </lineage>
</organism>
<dbReference type="AlphaFoldDB" id="A0A9E7FL40"/>
<sequence>MPHLPLLRGGHCSAKNRQQQGGTKRKGGVLLRIRVGLASLCFVFGFYRQCGSGGFCFGVPRWDALKWARAAEYIMIKQLFLCNNYQQILLASLQQMLMVAAAAAAAVGSVTPLFIASGVPLWVCTVPSLQGLELQGGGFYCVLAVSDLWLSSADKTWEARQSRCCRITYPKKKEKKKRAIYATLLRHEFQVPNITASKGWGKREQAHGVQDHPFGWWWRRVVTAGRDPPCLCSSENLTANTMNSVCGSLALQCSLLMDLVEVNRSSLHATMIKLNNGEFIASMHS</sequence>